<dbReference type="RefSeq" id="WP_271434258.1">
    <property type="nucleotide sequence ID" value="NZ_CP073355.1"/>
</dbReference>
<organism evidence="2 3">
    <name type="scientific">Thermospira aquatica</name>
    <dbReference type="NCBI Taxonomy" id="2828656"/>
    <lineage>
        <taxon>Bacteria</taxon>
        <taxon>Pseudomonadati</taxon>
        <taxon>Spirochaetota</taxon>
        <taxon>Spirochaetia</taxon>
        <taxon>Brevinematales</taxon>
        <taxon>Thermospiraceae</taxon>
        <taxon>Thermospira</taxon>
    </lineage>
</organism>
<keyword evidence="1" id="KW-1133">Transmembrane helix</keyword>
<dbReference type="EMBL" id="CP073355">
    <property type="protein sequence ID" value="URA09131.1"/>
    <property type="molecule type" value="Genomic_DNA"/>
</dbReference>
<dbReference type="KEGG" id="taqu:KDW03_06375"/>
<name>A0AAX3BAC1_9SPIR</name>
<evidence type="ECO:0000256" key="1">
    <source>
        <dbReference type="SAM" id="Phobius"/>
    </source>
</evidence>
<reference evidence="2" key="1">
    <citation type="submission" date="2021-04" db="EMBL/GenBank/DDBJ databases">
        <authorList>
            <person name="Postec A."/>
        </authorList>
    </citation>
    <scope>NUCLEOTIDE SEQUENCE</scope>
    <source>
        <strain evidence="2">F1F22</strain>
    </source>
</reference>
<reference evidence="2" key="2">
    <citation type="submission" date="2022-06" db="EMBL/GenBank/DDBJ databases">
        <title>Thermospira aquatica gen. nov., sp. nov.</title>
        <authorList>
            <person name="Ben Ali Gam Z."/>
            <person name="Labat M."/>
        </authorList>
    </citation>
    <scope>NUCLEOTIDE SEQUENCE</scope>
    <source>
        <strain evidence="2">F1F22</strain>
    </source>
</reference>
<evidence type="ECO:0000313" key="3">
    <source>
        <dbReference type="Proteomes" id="UP001056539"/>
    </source>
</evidence>
<accession>A0AAX3BAC1</accession>
<sequence length="152" mass="18363">MRHSPLFRKVMDKRFWMAFVGFVVFVGGGGGYFFSQWLKRKRMLRQVMSLPKRERKLWYRLRMRRYEIVAYQPVEEMSILTPGETLDVKLRVEWLVRWQGETWAVIRKPLSWGTRECLQSFFPAVMLYDVAGVLWYEEESGMILPWQIKSSR</sequence>
<feature type="transmembrane region" description="Helical" evidence="1">
    <location>
        <begin position="15"/>
        <end position="35"/>
    </location>
</feature>
<dbReference type="Proteomes" id="UP001056539">
    <property type="component" value="Chromosome"/>
</dbReference>
<evidence type="ECO:0000313" key="2">
    <source>
        <dbReference type="EMBL" id="URA09131.1"/>
    </source>
</evidence>
<keyword evidence="1" id="KW-0812">Transmembrane</keyword>
<keyword evidence="3" id="KW-1185">Reference proteome</keyword>
<gene>
    <name evidence="2" type="ORF">KDW03_06375</name>
</gene>
<dbReference type="AlphaFoldDB" id="A0AAX3BAC1"/>
<protein>
    <submittedName>
        <fullName evidence="2">Uncharacterized protein</fullName>
    </submittedName>
</protein>
<proteinExistence type="predicted"/>
<keyword evidence="1" id="KW-0472">Membrane</keyword>